<dbReference type="GeneID" id="78477965"/>
<evidence type="ECO:0000313" key="2">
    <source>
        <dbReference type="EMBL" id="AMK54368.1"/>
    </source>
</evidence>
<dbReference type="OrthoDB" id="1768319at2"/>
<dbReference type="Proteomes" id="UP000069771">
    <property type="component" value="Chromosome"/>
</dbReference>
<evidence type="ECO:0000313" key="3">
    <source>
        <dbReference type="EMBL" id="OLU45143.1"/>
    </source>
</evidence>
<evidence type="ECO:0000313" key="5">
    <source>
        <dbReference type="Proteomes" id="UP000186758"/>
    </source>
</evidence>
<proteinExistence type="inferred from homology"/>
<dbReference type="STRING" id="1702221.AALO17_12340"/>
<reference evidence="3 5" key="2">
    <citation type="submission" date="2016-11" db="EMBL/GenBank/DDBJ databases">
        <title>Description of two novel members of the family Erysipelotrichaceae: Ileibacterium lipovorans gen. nov., sp. nov. and Dubosiella newyorkensis, gen. nov., sp. nov.</title>
        <authorList>
            <person name="Cox L.M."/>
            <person name="Sohn J."/>
            <person name="Tyrrell K.L."/>
            <person name="Citron D.M."/>
            <person name="Lawson P.A."/>
            <person name="Patel N.B."/>
            <person name="Iizumi T."/>
            <person name="Perez-Perez G.I."/>
            <person name="Goldstein E.J."/>
            <person name="Blaser M.J."/>
        </authorList>
    </citation>
    <scope>NUCLEOTIDE SEQUENCE [LARGE SCALE GENOMIC DNA]</scope>
    <source>
        <strain evidence="3 5">NYU-BL-K8</strain>
    </source>
</reference>
<evidence type="ECO:0000313" key="4">
    <source>
        <dbReference type="Proteomes" id="UP000069771"/>
    </source>
</evidence>
<accession>A0A140DUP1</accession>
<dbReference type="AlphaFoldDB" id="A0A140DUP1"/>
<dbReference type="Proteomes" id="UP000186758">
    <property type="component" value="Unassembled WGS sequence"/>
</dbReference>
<dbReference type="InterPro" id="IPR005531">
    <property type="entry name" value="Asp23"/>
</dbReference>
<comment type="similarity">
    <text evidence="1">Belongs to the asp23 family.</text>
</comment>
<evidence type="ECO:0008006" key="6">
    <source>
        <dbReference type="Google" id="ProtNLM"/>
    </source>
</evidence>
<evidence type="ECO:0000256" key="1">
    <source>
        <dbReference type="ARBA" id="ARBA00005721"/>
    </source>
</evidence>
<dbReference type="RefSeq" id="WP_067556619.1">
    <property type="nucleotide sequence ID" value="NZ_CAJTBG010000018.1"/>
</dbReference>
<reference evidence="2 4" key="1">
    <citation type="journal article" date="2016" name="Gut Pathog.">
        <title>Whole genome sequencing of "Faecalibaculum rodentium" ALO17, isolated from C57BL/6J laboratory mouse feces.</title>
        <authorList>
            <person name="Lim S."/>
            <person name="Chang D.H."/>
            <person name="Ahn S."/>
            <person name="Kim B.C."/>
        </authorList>
    </citation>
    <scope>NUCLEOTIDE SEQUENCE [LARGE SCALE GENOMIC DNA]</scope>
    <source>
        <strain evidence="2 4">Alo17</strain>
    </source>
</reference>
<dbReference type="EMBL" id="MPJZ01000052">
    <property type="protein sequence ID" value="OLU45143.1"/>
    <property type="molecule type" value="Genomic_DNA"/>
</dbReference>
<dbReference type="KEGG" id="fro:AALO17_12340"/>
<sequence length="109" mass="12397">MAKEFIQLPSRDSLGTINLNRSVFSTIATNVIDETENVQLFEGSKPFKGGVQTRIEDNQLWLTVPVRIQYNTNVTDICASLQNQIFESISYMTDYKPESIEIEVVGFLF</sequence>
<organism evidence="2 4">
    <name type="scientific">Faecalibaculum rodentium</name>
    <dbReference type="NCBI Taxonomy" id="1702221"/>
    <lineage>
        <taxon>Bacteria</taxon>
        <taxon>Bacillati</taxon>
        <taxon>Bacillota</taxon>
        <taxon>Erysipelotrichia</taxon>
        <taxon>Erysipelotrichales</taxon>
        <taxon>Erysipelotrichaceae</taxon>
        <taxon>Faecalibaculum</taxon>
    </lineage>
</organism>
<keyword evidence="4" id="KW-1185">Reference proteome</keyword>
<protein>
    <recommendedName>
        <fullName evidence="6">Asp23/Gls24 family envelope stress response protein</fullName>
    </recommendedName>
</protein>
<gene>
    <name evidence="2" type="ORF">AALO17_12340</name>
    <name evidence="3" type="ORF">BO223_05475</name>
</gene>
<name>A0A140DUP1_9FIRM</name>
<dbReference type="Pfam" id="PF03780">
    <property type="entry name" value="Asp23"/>
    <property type="match status" value="1"/>
</dbReference>
<dbReference type="EMBL" id="CP011391">
    <property type="protein sequence ID" value="AMK54368.1"/>
    <property type="molecule type" value="Genomic_DNA"/>
</dbReference>